<reference evidence="2 3" key="1">
    <citation type="journal article" date="2016" name="Nat. Commun.">
        <title>Thousands of microbial genomes shed light on interconnected biogeochemical processes in an aquifer system.</title>
        <authorList>
            <person name="Anantharaman K."/>
            <person name="Brown C.T."/>
            <person name="Hug L.A."/>
            <person name="Sharon I."/>
            <person name="Castelle C.J."/>
            <person name="Probst A.J."/>
            <person name="Thomas B.C."/>
            <person name="Singh A."/>
            <person name="Wilkins M.J."/>
            <person name="Karaoz U."/>
            <person name="Brodie E.L."/>
            <person name="Williams K.H."/>
            <person name="Hubbard S.S."/>
            <person name="Banfield J.F."/>
        </authorList>
    </citation>
    <scope>NUCLEOTIDE SEQUENCE [LARGE SCALE GENOMIC DNA]</scope>
    <source>
        <strain evidence="3">RIFCSPLOWO2_12_FULL_64_10</strain>
    </source>
</reference>
<dbReference type="Proteomes" id="UP000178606">
    <property type="component" value="Unassembled WGS sequence"/>
</dbReference>
<dbReference type="Pfam" id="PF00248">
    <property type="entry name" value="Aldo_ket_red"/>
    <property type="match status" value="1"/>
</dbReference>
<evidence type="ECO:0000313" key="3">
    <source>
        <dbReference type="Proteomes" id="UP000178606"/>
    </source>
</evidence>
<dbReference type="Gene3D" id="3.20.20.100">
    <property type="entry name" value="NADP-dependent oxidoreductase domain"/>
    <property type="match status" value="1"/>
</dbReference>
<dbReference type="InterPro" id="IPR036812">
    <property type="entry name" value="NAD(P)_OxRdtase_dom_sf"/>
</dbReference>
<dbReference type="PANTHER" id="PTHR43312">
    <property type="entry name" value="D-THREO-ALDOSE 1-DEHYDROGENASE"/>
    <property type="match status" value="1"/>
</dbReference>
<dbReference type="AlphaFoldDB" id="A0A1F6D4N6"/>
<dbReference type="CDD" id="cd19100">
    <property type="entry name" value="AKR_unchar"/>
    <property type="match status" value="1"/>
</dbReference>
<dbReference type="PANTHER" id="PTHR43312:SF1">
    <property type="entry name" value="NADP-DEPENDENT OXIDOREDUCTASE DOMAIN-CONTAINING PROTEIN"/>
    <property type="match status" value="1"/>
</dbReference>
<dbReference type="InterPro" id="IPR053135">
    <property type="entry name" value="AKR2_Oxidoreductase"/>
</dbReference>
<evidence type="ECO:0000313" key="2">
    <source>
        <dbReference type="EMBL" id="OGG56335.1"/>
    </source>
</evidence>
<feature type="domain" description="NADP-dependent oxidoreductase" evidence="1">
    <location>
        <begin position="16"/>
        <end position="201"/>
    </location>
</feature>
<accession>A0A1F6D4N6</accession>
<protein>
    <recommendedName>
        <fullName evidence="1">NADP-dependent oxidoreductase domain-containing protein</fullName>
    </recommendedName>
</protein>
<dbReference type="EMBL" id="MFKF01000034">
    <property type="protein sequence ID" value="OGG56335.1"/>
    <property type="molecule type" value="Genomic_DNA"/>
</dbReference>
<dbReference type="SUPFAM" id="SSF46548">
    <property type="entry name" value="alpha-helical ferredoxin"/>
    <property type="match status" value="1"/>
</dbReference>
<gene>
    <name evidence="2" type="ORF">A3F84_22150</name>
</gene>
<dbReference type="SUPFAM" id="SSF51430">
    <property type="entry name" value="NAD(P)-linked oxidoreductase"/>
    <property type="match status" value="1"/>
</dbReference>
<organism evidence="2 3">
    <name type="scientific">Handelsmanbacteria sp. (strain RIFCSPLOWO2_12_FULL_64_10)</name>
    <dbReference type="NCBI Taxonomy" id="1817868"/>
    <lineage>
        <taxon>Bacteria</taxon>
        <taxon>Candidatus Handelsmaniibacteriota</taxon>
    </lineage>
</organism>
<evidence type="ECO:0000259" key="1">
    <source>
        <dbReference type="Pfam" id="PF00248"/>
    </source>
</evidence>
<name>A0A1F6D4N6_HANXR</name>
<sequence length="356" mass="40045">MQMRRLGRTGLQVSAIGCGGIPIFRAEKPEAVKVLRRAMDLGVNYFDTARGYAKGGSEERLAEAIQGRRSEVVIASKSTARTRDEMMKAVEESLRTLGVETIDVYKCHHVITPEEWGKVSGPGGALEALKEAREQGKVRFVGVSGHRPEVLAEAVRSGEIDVLLVPFNFVKDEAATDLFPHTQAHDVGVTIMKPLGGSLFQHADICLRWILQHEAVSTICVGMWKAWEVDQNVAVGRYPEPLNPEELDWLADERARWDREYCRLCYKCEPKCREGVPARDLMILNLNYRRFGLKMMMEQGMDKKIEALTACSLCDHHECVGYCAYHLPIPALMQQLRRTYTPIIRAYQARQSAPTA</sequence>
<proteinExistence type="predicted"/>
<dbReference type="InterPro" id="IPR023210">
    <property type="entry name" value="NADP_OxRdtase_dom"/>
</dbReference>
<comment type="caution">
    <text evidence="2">The sequence shown here is derived from an EMBL/GenBank/DDBJ whole genome shotgun (WGS) entry which is preliminary data.</text>
</comment>